<dbReference type="KEGG" id="pchm:VFPPC_09062"/>
<sequence>MRRPCLTECRANPHGSGRQRNCTDIAALSSKYMTVRWQYLQLLTLRQGKVNSPFSTTDTNEYFRLLSLNPVFYSGGFNLKEDVGGKACKAVSKLASDICKRSNRVRVPADGELSEDKRQPFSPVCVKGAEFHLNHQLSTQYGISCQVFSPSDQYSLLRQRKELVIMLAIRELLNPVQQDDSFESGSQRIARSKNQISYHVHQPRGLHSQQHQTAGIQNQRILLPPPSTQGSVNFPPFENVDESIRQKILACNIPEFGCIASSCEHIPYNSSKKDFFAKTGRECIEGLKHVVFAMTVADEKT</sequence>
<dbReference type="RefSeq" id="XP_018140756.1">
    <property type="nucleotide sequence ID" value="XM_018287662.1"/>
</dbReference>
<dbReference type="EMBL" id="LSBJ02000006">
    <property type="protein sequence ID" value="OAQ63176.1"/>
    <property type="molecule type" value="Genomic_DNA"/>
</dbReference>
<dbReference type="STRING" id="1380566.A0A179FCH1"/>
<proteinExistence type="predicted"/>
<protein>
    <submittedName>
        <fullName evidence="1">Uncharacterized protein</fullName>
    </submittedName>
</protein>
<dbReference type="Proteomes" id="UP000078397">
    <property type="component" value="Unassembled WGS sequence"/>
</dbReference>
<accession>A0A179FCH1</accession>
<dbReference type="OrthoDB" id="5562739at2759"/>
<organism evidence="1 2">
    <name type="scientific">Pochonia chlamydosporia 170</name>
    <dbReference type="NCBI Taxonomy" id="1380566"/>
    <lineage>
        <taxon>Eukaryota</taxon>
        <taxon>Fungi</taxon>
        <taxon>Dikarya</taxon>
        <taxon>Ascomycota</taxon>
        <taxon>Pezizomycotina</taxon>
        <taxon>Sordariomycetes</taxon>
        <taxon>Hypocreomycetidae</taxon>
        <taxon>Hypocreales</taxon>
        <taxon>Clavicipitaceae</taxon>
        <taxon>Pochonia</taxon>
    </lineage>
</organism>
<keyword evidence="2" id="KW-1185">Reference proteome</keyword>
<gene>
    <name evidence="1" type="ORF">VFPPC_09062</name>
</gene>
<dbReference type="AlphaFoldDB" id="A0A179FCH1"/>
<name>A0A179FCH1_METCM</name>
<evidence type="ECO:0000313" key="2">
    <source>
        <dbReference type="Proteomes" id="UP000078397"/>
    </source>
</evidence>
<dbReference type="GeneID" id="28851656"/>
<comment type="caution">
    <text evidence="1">The sequence shown here is derived from an EMBL/GenBank/DDBJ whole genome shotgun (WGS) entry which is preliminary data.</text>
</comment>
<reference evidence="1 2" key="1">
    <citation type="journal article" date="2016" name="PLoS Pathog.">
        <title>Biosynthesis of antibiotic leucinostatins in bio-control fungus Purpureocillium lilacinum and their inhibition on phytophthora revealed by genome mining.</title>
        <authorList>
            <person name="Wang G."/>
            <person name="Liu Z."/>
            <person name="Lin R."/>
            <person name="Li E."/>
            <person name="Mao Z."/>
            <person name="Ling J."/>
            <person name="Yang Y."/>
            <person name="Yin W.B."/>
            <person name="Xie B."/>
        </authorList>
    </citation>
    <scope>NUCLEOTIDE SEQUENCE [LARGE SCALE GENOMIC DNA]</scope>
    <source>
        <strain evidence="1">170</strain>
    </source>
</reference>
<evidence type="ECO:0000313" key="1">
    <source>
        <dbReference type="EMBL" id="OAQ63176.1"/>
    </source>
</evidence>